<keyword evidence="2" id="KW-1185">Reference proteome</keyword>
<dbReference type="AlphaFoldDB" id="A0A4R2K6I3"/>
<accession>A0A4R2K6I3</accession>
<reference evidence="1 2" key="1">
    <citation type="submission" date="2019-03" db="EMBL/GenBank/DDBJ databases">
        <title>Genomic Encyclopedia of Type Strains, Phase IV (KMG-IV): sequencing the most valuable type-strain genomes for metagenomic binning, comparative biology and taxonomic classification.</title>
        <authorList>
            <person name="Goeker M."/>
        </authorList>
    </citation>
    <scope>NUCLEOTIDE SEQUENCE [LARGE SCALE GENOMIC DNA]</scope>
    <source>
        <strain evidence="1 2">DSM 102940</strain>
    </source>
</reference>
<evidence type="ECO:0000313" key="2">
    <source>
        <dbReference type="Proteomes" id="UP000294919"/>
    </source>
</evidence>
<comment type="caution">
    <text evidence="1">The sequence shown here is derived from an EMBL/GenBank/DDBJ whole genome shotgun (WGS) entry which is preliminary data.</text>
</comment>
<sequence>MRWNNVKEAYPDQWVIIEAIDARTEENERIIEQITVVDVFLNDNNGALRRYVELHKQHPERELYVVHTSRPKLDIKERRWTGVRSFR</sequence>
<dbReference type="RefSeq" id="WP_132247992.1">
    <property type="nucleotide sequence ID" value="NZ_SLWV01000038.1"/>
</dbReference>
<evidence type="ECO:0000313" key="1">
    <source>
        <dbReference type="EMBL" id="TCO68883.1"/>
    </source>
</evidence>
<organism evidence="1 2">
    <name type="scientific">Marinisporobacter balticus</name>
    <dbReference type="NCBI Taxonomy" id="2018667"/>
    <lineage>
        <taxon>Bacteria</taxon>
        <taxon>Bacillati</taxon>
        <taxon>Bacillota</taxon>
        <taxon>Clostridia</taxon>
        <taxon>Peptostreptococcales</taxon>
        <taxon>Thermotaleaceae</taxon>
        <taxon>Marinisporobacter</taxon>
    </lineage>
</organism>
<protein>
    <submittedName>
        <fullName evidence="1">Uncharacterized protein</fullName>
    </submittedName>
</protein>
<gene>
    <name evidence="1" type="ORF">EV214_13826</name>
</gene>
<name>A0A4R2K6I3_9FIRM</name>
<dbReference type="Proteomes" id="UP000294919">
    <property type="component" value="Unassembled WGS sequence"/>
</dbReference>
<dbReference type="OrthoDB" id="5770817at2"/>
<dbReference type="EMBL" id="SLWV01000038">
    <property type="protein sequence ID" value="TCO68883.1"/>
    <property type="molecule type" value="Genomic_DNA"/>
</dbReference>
<proteinExistence type="predicted"/>